<gene>
    <name evidence="2" type="ORF">CA2015_3255</name>
</gene>
<dbReference type="PANTHER" id="PTHR45947">
    <property type="entry name" value="SULFOQUINOVOSYL TRANSFERASE SQD2"/>
    <property type="match status" value="1"/>
</dbReference>
<dbReference type="GO" id="GO:0016757">
    <property type="term" value="F:glycosyltransferase activity"/>
    <property type="evidence" value="ECO:0007669"/>
    <property type="project" value="UniProtKB-ARBA"/>
</dbReference>
<evidence type="ECO:0000313" key="3">
    <source>
        <dbReference type="Proteomes" id="UP000036520"/>
    </source>
</evidence>
<feature type="domain" description="Glycosyltransferase subfamily 4-like N-terminal" evidence="1">
    <location>
        <begin position="22"/>
        <end position="131"/>
    </location>
</feature>
<dbReference type="AlphaFoldDB" id="A0A0H4PIC1"/>
<dbReference type="EMBL" id="CP012040">
    <property type="protein sequence ID" value="AKP52648.1"/>
    <property type="molecule type" value="Genomic_DNA"/>
</dbReference>
<dbReference type="Gene3D" id="3.40.50.2000">
    <property type="entry name" value="Glycogen Phosphorylase B"/>
    <property type="match status" value="2"/>
</dbReference>
<dbReference type="Pfam" id="PF13439">
    <property type="entry name" value="Glyco_transf_4"/>
    <property type="match status" value="1"/>
</dbReference>
<dbReference type="InterPro" id="IPR050194">
    <property type="entry name" value="Glycosyltransferase_grp1"/>
</dbReference>
<proteinExistence type="predicted"/>
<evidence type="ECO:0000259" key="1">
    <source>
        <dbReference type="Pfam" id="PF13439"/>
    </source>
</evidence>
<dbReference type="PANTHER" id="PTHR45947:SF3">
    <property type="entry name" value="SULFOQUINOVOSYL TRANSFERASE SQD2"/>
    <property type="match status" value="1"/>
</dbReference>
<reference evidence="2 3" key="1">
    <citation type="submission" date="2015-07" db="EMBL/GenBank/DDBJ databases">
        <authorList>
            <person name="Kim K.M."/>
        </authorList>
    </citation>
    <scope>NUCLEOTIDE SEQUENCE [LARGE SCALE GENOMIC DNA]</scope>
    <source>
        <strain evidence="2 3">KCTC 12363</strain>
    </source>
</reference>
<keyword evidence="3" id="KW-1185">Reference proteome</keyword>
<organism evidence="2 3">
    <name type="scientific">Cyclobacterium amurskyense</name>
    <dbReference type="NCBI Taxonomy" id="320787"/>
    <lineage>
        <taxon>Bacteria</taxon>
        <taxon>Pseudomonadati</taxon>
        <taxon>Bacteroidota</taxon>
        <taxon>Cytophagia</taxon>
        <taxon>Cytophagales</taxon>
        <taxon>Cyclobacteriaceae</taxon>
        <taxon>Cyclobacterium</taxon>
    </lineage>
</organism>
<dbReference type="SUPFAM" id="SSF53756">
    <property type="entry name" value="UDP-Glycosyltransferase/glycogen phosphorylase"/>
    <property type="match status" value="1"/>
</dbReference>
<dbReference type="Proteomes" id="UP000036520">
    <property type="component" value="Chromosome"/>
</dbReference>
<protein>
    <recommendedName>
        <fullName evidence="1">Glycosyltransferase subfamily 4-like N-terminal domain-containing protein</fullName>
    </recommendedName>
</protein>
<dbReference type="STRING" id="320787.CA2015_3255"/>
<evidence type="ECO:0000313" key="2">
    <source>
        <dbReference type="EMBL" id="AKP52648.1"/>
    </source>
</evidence>
<sequence>MDNVLVDRAIALSGEWRLTGKKKQPLSDVKKQSIRIPFQPGLVRAIKESKPDVMISDGFFQWTYAPLWLRMIHKIPHIMCYEGTVHTEKNAGKIKTIYRKLAKNAIDEIVCNGSLSRAYLNKLGVSNSHITDGNMIADLSANSLEEVSGLPLDKPTKKSNLGLNQYVYVYLGRLVPIKGIQEMINAWIPTMGLVKEASLLILGDGPERPIVDKIIERSSCKNIVFTGELDYSVVPDFLSLGDIFLMPTLQDNWSLVIPEAMSLGLPILCSNYNGCWPELVKKENGWVFDPLDSESFKLTLLSSWEKKDSWQEMGKVSEAIIATYTPSSVAKNIISLSKKITYNRAK</sequence>
<name>A0A0H4PIC1_9BACT</name>
<dbReference type="InterPro" id="IPR028098">
    <property type="entry name" value="Glyco_trans_4-like_N"/>
</dbReference>
<accession>A0A0H4PIC1</accession>
<dbReference type="KEGG" id="camu:CA2015_3255"/>
<dbReference type="CDD" id="cd03801">
    <property type="entry name" value="GT4_PimA-like"/>
    <property type="match status" value="1"/>
</dbReference>
<dbReference type="Pfam" id="PF13692">
    <property type="entry name" value="Glyco_trans_1_4"/>
    <property type="match status" value="1"/>
</dbReference>